<organism evidence="1 2">
    <name type="scientific">Noviherbaspirillum galbum</name>
    <dbReference type="NCBI Taxonomy" id="2709383"/>
    <lineage>
        <taxon>Bacteria</taxon>
        <taxon>Pseudomonadati</taxon>
        <taxon>Pseudomonadota</taxon>
        <taxon>Betaproteobacteria</taxon>
        <taxon>Burkholderiales</taxon>
        <taxon>Oxalobacteraceae</taxon>
        <taxon>Noviherbaspirillum</taxon>
    </lineage>
</organism>
<evidence type="ECO:0000313" key="1">
    <source>
        <dbReference type="EMBL" id="NEX62997.1"/>
    </source>
</evidence>
<keyword evidence="2" id="KW-1185">Reference proteome</keyword>
<gene>
    <name evidence="1" type="ORF">G3574_18090</name>
</gene>
<dbReference type="SUPFAM" id="SSF52172">
    <property type="entry name" value="CheY-like"/>
    <property type="match status" value="1"/>
</dbReference>
<protein>
    <recommendedName>
        <fullName evidence="3">Response regulatory domain-containing protein</fullName>
    </recommendedName>
</protein>
<name>A0A6B3SQF9_9BURK</name>
<proteinExistence type="predicted"/>
<comment type="caution">
    <text evidence="1">The sequence shown here is derived from an EMBL/GenBank/DDBJ whole genome shotgun (WGS) entry which is preliminary data.</text>
</comment>
<dbReference type="RefSeq" id="WP_163966267.1">
    <property type="nucleotide sequence ID" value="NZ_JAAIVB010000064.1"/>
</dbReference>
<dbReference type="EMBL" id="JAAIVB010000064">
    <property type="protein sequence ID" value="NEX62997.1"/>
    <property type="molecule type" value="Genomic_DNA"/>
</dbReference>
<dbReference type="InterPro" id="IPR011006">
    <property type="entry name" value="CheY-like_superfamily"/>
</dbReference>
<reference evidence="1 2" key="1">
    <citation type="submission" date="2020-02" db="EMBL/GenBank/DDBJ databases">
        <authorList>
            <person name="Kim M.K."/>
        </authorList>
    </citation>
    <scope>NUCLEOTIDE SEQUENCE [LARGE SCALE GENOMIC DNA]</scope>
    <source>
        <strain evidence="1 2">17J57-3</strain>
    </source>
</reference>
<dbReference type="AlphaFoldDB" id="A0A6B3SQF9"/>
<evidence type="ECO:0000313" key="2">
    <source>
        <dbReference type="Proteomes" id="UP000482155"/>
    </source>
</evidence>
<sequence>MNRKNILVAANPAVRDMFLAVLEPLNASTTFCHTVEDAESFLLAGECDLIICTLQFDESRWAELLQFVRATPSCSLTPFLVLKVSQGLLTESLIEASLKSAKLIGASETVNFPAWRRELGDAEAVQALRDLIHSLL</sequence>
<evidence type="ECO:0008006" key="3">
    <source>
        <dbReference type="Google" id="ProtNLM"/>
    </source>
</evidence>
<accession>A0A6B3SQF9</accession>
<dbReference type="Proteomes" id="UP000482155">
    <property type="component" value="Unassembled WGS sequence"/>
</dbReference>